<comment type="caution">
    <text evidence="4">The sequence shown here is derived from an EMBL/GenBank/DDBJ whole genome shotgun (WGS) entry which is preliminary data.</text>
</comment>
<reference evidence="4 5" key="1">
    <citation type="submission" date="2024-09" db="EMBL/GenBank/DDBJ databases">
        <authorList>
            <person name="Sun Q."/>
            <person name="Mori K."/>
        </authorList>
    </citation>
    <scope>NUCLEOTIDE SEQUENCE [LARGE SCALE GENOMIC DNA]</scope>
    <source>
        <strain evidence="4 5">NCAIM B.01794</strain>
    </source>
</reference>
<keyword evidence="2" id="KW-1133">Transmembrane helix</keyword>
<feature type="region of interest" description="Disordered" evidence="1">
    <location>
        <begin position="74"/>
        <end position="99"/>
    </location>
</feature>
<feature type="compositionally biased region" description="Polar residues" evidence="1">
    <location>
        <begin position="88"/>
        <end position="99"/>
    </location>
</feature>
<protein>
    <submittedName>
        <fullName evidence="4">Uncharacterized protein</fullName>
    </submittedName>
</protein>
<proteinExistence type="predicted"/>
<evidence type="ECO:0000256" key="3">
    <source>
        <dbReference type="SAM" id="SignalP"/>
    </source>
</evidence>
<organism evidence="4 5">
    <name type="scientific">Azorhizophilus paspali</name>
    <name type="common">Azotobacter paspali</name>
    <dbReference type="NCBI Taxonomy" id="69963"/>
    <lineage>
        <taxon>Bacteria</taxon>
        <taxon>Pseudomonadati</taxon>
        <taxon>Pseudomonadota</taxon>
        <taxon>Gammaproteobacteria</taxon>
        <taxon>Pseudomonadales</taxon>
        <taxon>Pseudomonadaceae</taxon>
        <taxon>Azorhizophilus</taxon>
    </lineage>
</organism>
<dbReference type="RefSeq" id="WP_376942637.1">
    <property type="nucleotide sequence ID" value="NZ_CP171449.1"/>
</dbReference>
<dbReference type="EMBL" id="JBHLSS010000018">
    <property type="protein sequence ID" value="MFC0708558.1"/>
    <property type="molecule type" value="Genomic_DNA"/>
</dbReference>
<evidence type="ECO:0000313" key="5">
    <source>
        <dbReference type="Proteomes" id="UP001589891"/>
    </source>
</evidence>
<feature type="signal peptide" evidence="3">
    <location>
        <begin position="1"/>
        <end position="22"/>
    </location>
</feature>
<evidence type="ECO:0000256" key="1">
    <source>
        <dbReference type="SAM" id="MobiDB-lite"/>
    </source>
</evidence>
<keyword evidence="2" id="KW-0472">Membrane</keyword>
<accession>A0ABV6SH77</accession>
<feature type="transmembrane region" description="Helical" evidence="2">
    <location>
        <begin position="46"/>
        <end position="66"/>
    </location>
</feature>
<dbReference type="Proteomes" id="UP001589891">
    <property type="component" value="Unassembled WGS sequence"/>
</dbReference>
<evidence type="ECO:0000256" key="2">
    <source>
        <dbReference type="SAM" id="Phobius"/>
    </source>
</evidence>
<evidence type="ECO:0000313" key="4">
    <source>
        <dbReference type="EMBL" id="MFC0708558.1"/>
    </source>
</evidence>
<keyword evidence="5" id="KW-1185">Reference proteome</keyword>
<keyword evidence="3" id="KW-0732">Signal</keyword>
<name>A0ABV6SH77_AZOPA</name>
<feature type="chain" id="PRO_5045494851" evidence="3">
    <location>
        <begin position="23"/>
        <end position="99"/>
    </location>
</feature>
<sequence length="99" mass="9627">MKISGVLTLILSLSMLVGAAKAAENPEDADSKVSHGKSLGGMNGMMIGAIGGPIGMLIGAGVGMLVGDGAEEVAEGALSDSGKPKPAESSTDSSGTVIR</sequence>
<keyword evidence="2" id="KW-0812">Transmembrane</keyword>
<gene>
    <name evidence="4" type="ORF">ACFFGX_02740</name>
</gene>